<dbReference type="GeneID" id="9054374"/>
<gene>
    <name evidence="2" type="ORF">Pmar_PMAR024665</name>
</gene>
<sequence>MHALEEKERSHREKQMKKDYKKELDSQMAAKRATLVDRARVHEGDRLAMVGD</sequence>
<reference evidence="2 3" key="1">
    <citation type="submission" date="2008-07" db="EMBL/GenBank/DDBJ databases">
        <authorList>
            <person name="El-Sayed N."/>
            <person name="Caler E."/>
            <person name="Inman J."/>
            <person name="Amedeo P."/>
            <person name="Hass B."/>
            <person name="Wortman J."/>
        </authorList>
    </citation>
    <scope>NUCLEOTIDE SEQUENCE [LARGE SCALE GENOMIC DNA]</scope>
    <source>
        <strain evidence="3">ATCC 50983 / TXsc</strain>
    </source>
</reference>
<keyword evidence="3" id="KW-1185">Reference proteome</keyword>
<dbReference type="RefSeq" id="XP_002764509.1">
    <property type="nucleotide sequence ID" value="XM_002764463.1"/>
</dbReference>
<dbReference type="InParanoid" id="C5M1A4"/>
<evidence type="ECO:0000313" key="2">
    <source>
        <dbReference type="EMBL" id="EEQ97226.1"/>
    </source>
</evidence>
<feature type="region of interest" description="Disordered" evidence="1">
    <location>
        <begin position="1"/>
        <end position="25"/>
    </location>
</feature>
<organism evidence="3">
    <name type="scientific">Perkinsus marinus (strain ATCC 50983 / TXsc)</name>
    <dbReference type="NCBI Taxonomy" id="423536"/>
    <lineage>
        <taxon>Eukaryota</taxon>
        <taxon>Sar</taxon>
        <taxon>Alveolata</taxon>
        <taxon>Perkinsozoa</taxon>
        <taxon>Perkinsea</taxon>
        <taxon>Perkinsida</taxon>
        <taxon>Perkinsidae</taxon>
        <taxon>Perkinsus</taxon>
    </lineage>
</organism>
<dbReference type="EMBL" id="GG687290">
    <property type="protein sequence ID" value="EEQ97226.1"/>
    <property type="molecule type" value="Genomic_DNA"/>
</dbReference>
<protein>
    <submittedName>
        <fullName evidence="2">Uncharacterized protein</fullName>
    </submittedName>
</protein>
<dbReference type="Proteomes" id="UP000007800">
    <property type="component" value="Unassembled WGS sequence"/>
</dbReference>
<evidence type="ECO:0000313" key="3">
    <source>
        <dbReference type="Proteomes" id="UP000007800"/>
    </source>
</evidence>
<proteinExistence type="predicted"/>
<dbReference type="AlphaFoldDB" id="C5M1A4"/>
<name>C5M1A4_PERM5</name>
<accession>C5M1A4</accession>
<evidence type="ECO:0000256" key="1">
    <source>
        <dbReference type="SAM" id="MobiDB-lite"/>
    </source>
</evidence>